<evidence type="ECO:0000256" key="1">
    <source>
        <dbReference type="ARBA" id="ARBA00004167"/>
    </source>
</evidence>
<keyword evidence="2 5" id="KW-0812">Transmembrane</keyword>
<dbReference type="GO" id="GO:0016020">
    <property type="term" value="C:membrane"/>
    <property type="evidence" value="ECO:0007669"/>
    <property type="project" value="UniProtKB-SubCell"/>
</dbReference>
<dbReference type="AlphaFoldDB" id="A0A9E2NTP3"/>
<reference evidence="7" key="1">
    <citation type="journal article" date="2021" name="PeerJ">
        <title>Extensive microbial diversity within the chicken gut microbiome revealed by metagenomics and culture.</title>
        <authorList>
            <person name="Gilroy R."/>
            <person name="Ravi A."/>
            <person name="Getino M."/>
            <person name="Pursley I."/>
            <person name="Horton D.L."/>
            <person name="Alikhan N.F."/>
            <person name="Baker D."/>
            <person name="Gharbi K."/>
            <person name="Hall N."/>
            <person name="Watson M."/>
            <person name="Adriaenssens E.M."/>
            <person name="Foster-Nyarko E."/>
            <person name="Jarju S."/>
            <person name="Secka A."/>
            <person name="Antonio M."/>
            <person name="Oren A."/>
            <person name="Chaudhuri R.R."/>
            <person name="La Ragione R."/>
            <person name="Hildebrand F."/>
            <person name="Pallen M.J."/>
        </authorList>
    </citation>
    <scope>NUCLEOTIDE SEQUENCE</scope>
    <source>
        <strain evidence="7">687</strain>
    </source>
</reference>
<dbReference type="Gene3D" id="3.10.450.230">
    <property type="entry name" value="VirB8 protein"/>
    <property type="match status" value="1"/>
</dbReference>
<dbReference type="Proteomes" id="UP000824150">
    <property type="component" value="Unassembled WGS sequence"/>
</dbReference>
<name>A0A9E2NTP3_9GAMM</name>
<comment type="caution">
    <text evidence="7">The sequence shown here is derived from an EMBL/GenBank/DDBJ whole genome shotgun (WGS) entry which is preliminary data.</text>
</comment>
<dbReference type="CDD" id="cd16425">
    <property type="entry name" value="TrbF"/>
    <property type="match status" value="1"/>
</dbReference>
<organism evidence="7 8">
    <name type="scientific">Candidatus Anaerobiospirillum merdipullorum</name>
    <dbReference type="NCBI Taxonomy" id="2838450"/>
    <lineage>
        <taxon>Bacteria</taxon>
        <taxon>Pseudomonadati</taxon>
        <taxon>Pseudomonadota</taxon>
        <taxon>Gammaproteobacteria</taxon>
        <taxon>Aeromonadales</taxon>
        <taxon>Succinivibrionaceae</taxon>
        <taxon>Anaerobiospirillum</taxon>
    </lineage>
</organism>
<keyword evidence="4 5" id="KW-0472">Membrane</keyword>
<evidence type="ECO:0000259" key="6">
    <source>
        <dbReference type="Pfam" id="PF04335"/>
    </source>
</evidence>
<comment type="subcellular location">
    <subcellularLocation>
        <location evidence="1">Membrane</location>
        <topology evidence="1">Single-pass membrane protein</topology>
    </subcellularLocation>
</comment>
<reference evidence="7" key="2">
    <citation type="submission" date="2021-04" db="EMBL/GenBank/DDBJ databases">
        <authorList>
            <person name="Gilroy R."/>
        </authorList>
    </citation>
    <scope>NUCLEOTIDE SEQUENCE</scope>
    <source>
        <strain evidence="7">687</strain>
    </source>
</reference>
<feature type="domain" description="Bacterial virulence protein VirB8" evidence="6">
    <location>
        <begin position="27"/>
        <end position="216"/>
    </location>
</feature>
<evidence type="ECO:0000256" key="3">
    <source>
        <dbReference type="ARBA" id="ARBA00022989"/>
    </source>
</evidence>
<evidence type="ECO:0000256" key="2">
    <source>
        <dbReference type="ARBA" id="ARBA00022692"/>
    </source>
</evidence>
<proteinExistence type="predicted"/>
<protein>
    <recommendedName>
        <fullName evidence="6">Bacterial virulence protein VirB8 domain-containing protein</fullName>
    </recommendedName>
</protein>
<dbReference type="SUPFAM" id="SSF54427">
    <property type="entry name" value="NTF2-like"/>
    <property type="match status" value="1"/>
</dbReference>
<feature type="transmembrane region" description="Helical" evidence="5">
    <location>
        <begin position="28"/>
        <end position="50"/>
    </location>
</feature>
<dbReference type="EMBL" id="JAHLFG010000038">
    <property type="protein sequence ID" value="MBU3826564.1"/>
    <property type="molecule type" value="Genomic_DNA"/>
</dbReference>
<dbReference type="InterPro" id="IPR007430">
    <property type="entry name" value="VirB8"/>
</dbReference>
<evidence type="ECO:0000256" key="5">
    <source>
        <dbReference type="SAM" id="Phobius"/>
    </source>
</evidence>
<dbReference type="InterPro" id="IPR032710">
    <property type="entry name" value="NTF2-like_dom_sf"/>
</dbReference>
<evidence type="ECO:0000256" key="4">
    <source>
        <dbReference type="ARBA" id="ARBA00023136"/>
    </source>
</evidence>
<evidence type="ECO:0000313" key="7">
    <source>
        <dbReference type="EMBL" id="MBU3826564.1"/>
    </source>
</evidence>
<gene>
    <name evidence="7" type="ORF">IAA31_03640</name>
</gene>
<keyword evidence="3 5" id="KW-1133">Transmembrane helix</keyword>
<evidence type="ECO:0000313" key="8">
    <source>
        <dbReference type="Proteomes" id="UP000824150"/>
    </source>
</evidence>
<accession>A0A9E2NTP3</accession>
<sequence length="219" mass="24069">MPKQLKQAQLMRGVGAVNLTIAYLKNRLALVLLALLGASFGFICLGAFIWQSSRSQLVPYVVSVDRQGVVLNQGPLDSDVTVPPQVVAATLCSFITNLRQVSVDAAMQRAAITAVYSHIQEGSMAQQEVDKFYQTDNPFARGEKERVTVEIANVIAHSGQSYQIDWQERVEGKLSVSERKMRALISYEVLGGQDLEAQNLILNPLGIYVSDFVISQVLV</sequence>
<dbReference type="InterPro" id="IPR035658">
    <property type="entry name" value="TrbF"/>
</dbReference>
<dbReference type="Pfam" id="PF04335">
    <property type="entry name" value="VirB8"/>
    <property type="match status" value="1"/>
</dbReference>